<evidence type="ECO:0000313" key="2">
    <source>
        <dbReference type="Proteomes" id="UP001367508"/>
    </source>
</evidence>
<organism evidence="1 2">
    <name type="scientific">Canavalia gladiata</name>
    <name type="common">Sword bean</name>
    <name type="synonym">Dolichos gladiatus</name>
    <dbReference type="NCBI Taxonomy" id="3824"/>
    <lineage>
        <taxon>Eukaryota</taxon>
        <taxon>Viridiplantae</taxon>
        <taxon>Streptophyta</taxon>
        <taxon>Embryophyta</taxon>
        <taxon>Tracheophyta</taxon>
        <taxon>Spermatophyta</taxon>
        <taxon>Magnoliopsida</taxon>
        <taxon>eudicotyledons</taxon>
        <taxon>Gunneridae</taxon>
        <taxon>Pentapetalae</taxon>
        <taxon>rosids</taxon>
        <taxon>fabids</taxon>
        <taxon>Fabales</taxon>
        <taxon>Fabaceae</taxon>
        <taxon>Papilionoideae</taxon>
        <taxon>50 kb inversion clade</taxon>
        <taxon>NPAAA clade</taxon>
        <taxon>indigoferoid/millettioid clade</taxon>
        <taxon>Phaseoleae</taxon>
        <taxon>Canavalia</taxon>
    </lineage>
</organism>
<proteinExistence type="predicted"/>
<dbReference type="EMBL" id="JAYMYQ010000005">
    <property type="protein sequence ID" value="KAK7328547.1"/>
    <property type="molecule type" value="Genomic_DNA"/>
</dbReference>
<protein>
    <submittedName>
        <fullName evidence="1">Uncharacterized protein</fullName>
    </submittedName>
</protein>
<dbReference type="AlphaFoldDB" id="A0AAN9QAZ7"/>
<sequence>MVGSRAYREGKIYGIDASSRAAVMDQGIMFWTYFILTIETGEFGLEETGDMFKEWTSKRPWKERKMAKKSGTAQLVSKFHPLELIYYGPYSGVVGLTERELYMTLSDEGIANHGFDKVLVDAECTYDGSVKHIQKFEHLTVAQNEDVVEQFLKENETAERSFARIIREYVGSKQDMTKHEALSLHGIDTYQKTGARGSMHARSLILKMTREGA</sequence>
<evidence type="ECO:0000313" key="1">
    <source>
        <dbReference type="EMBL" id="KAK7328547.1"/>
    </source>
</evidence>
<keyword evidence="2" id="KW-1185">Reference proteome</keyword>
<dbReference type="Proteomes" id="UP001367508">
    <property type="component" value="Unassembled WGS sequence"/>
</dbReference>
<reference evidence="1 2" key="1">
    <citation type="submission" date="2024-01" db="EMBL/GenBank/DDBJ databases">
        <title>The genomes of 5 underutilized Papilionoideae crops provide insights into root nodulation and disease resistanc.</title>
        <authorList>
            <person name="Jiang F."/>
        </authorList>
    </citation>
    <scope>NUCLEOTIDE SEQUENCE [LARGE SCALE GENOMIC DNA]</scope>
    <source>
        <strain evidence="1">LVBAO_FW01</strain>
        <tissue evidence="1">Leaves</tissue>
    </source>
</reference>
<name>A0AAN9QAZ7_CANGL</name>
<comment type="caution">
    <text evidence="1">The sequence shown here is derived from an EMBL/GenBank/DDBJ whole genome shotgun (WGS) entry which is preliminary data.</text>
</comment>
<accession>A0AAN9QAZ7</accession>
<gene>
    <name evidence="1" type="ORF">VNO77_22657</name>
</gene>